<reference evidence="1 2" key="1">
    <citation type="journal article" date="2024" name="Int. J. Syst. Evol. Microbiol.">
        <title>Clostridium omnivorum sp. nov., isolated from anoxic soil under the treatment of reductive soil disinfestation.</title>
        <authorList>
            <person name="Ueki A."/>
            <person name="Tonouchi A."/>
            <person name="Kaku N."/>
            <person name="Honma S."/>
            <person name="Ueki K."/>
        </authorList>
    </citation>
    <scope>NUCLEOTIDE SEQUENCE [LARGE SCALE GENOMIC DNA]</scope>
    <source>
        <strain evidence="1 2">E14</strain>
    </source>
</reference>
<evidence type="ECO:0000313" key="1">
    <source>
        <dbReference type="EMBL" id="GLC28963.1"/>
    </source>
</evidence>
<comment type="caution">
    <text evidence="1">The sequence shown here is derived from an EMBL/GenBank/DDBJ whole genome shotgun (WGS) entry which is preliminary data.</text>
</comment>
<accession>A0ABQ5N174</accession>
<dbReference type="InterPro" id="IPR045751">
    <property type="entry name" value="DUF6179"/>
</dbReference>
<proteinExistence type="predicted"/>
<sequence length="452" mass="52765">MENNVINREESFSNLISEEHYFLSLLQVLNANDLLTSKNVEKIQIQIIELLKEIVVYYTRDESSSVRVEVAEQIMLSIYYTIGAFLKNTMTIKESINLIIEKNLKDLFHQGEELLIEKVDACKRKLKGIQKNRLETSNYAYIDTIDYGIDLFFKEYDIRFASHDSPGSIDYPLAIDEMKLVGVEYLEAYLNTLELENKLCSYFDISEIEDLLKSYNKNSHHMLINIYKFVLTNYLGVILLGKGGKSLNITEEERVHLKSIVDGLSEEELKRLFLIALGKLFKELSIEDEGLKDYINKTILKLIPEIKYNIETNTLDKAFITIKTQEEKPIIYKDGESLDNGKFKRITEEIRNCSKVEDKIKIIREELHSLKDLADVLSSYCIFDEEFIYIFKDLEDFEIALLTKYLPDTETGDSDYGTECEREWHERLVEYIDNLEELRKGVIIQMSQEIQI</sequence>
<dbReference type="RefSeq" id="WP_264848235.1">
    <property type="nucleotide sequence ID" value="NZ_BRXR01000001.1"/>
</dbReference>
<evidence type="ECO:0000313" key="2">
    <source>
        <dbReference type="Proteomes" id="UP001208567"/>
    </source>
</evidence>
<dbReference type="Pfam" id="PF19677">
    <property type="entry name" value="DUF6179"/>
    <property type="match status" value="1"/>
</dbReference>
<name>A0ABQ5N174_9CLOT</name>
<dbReference type="EMBL" id="BRXR01000001">
    <property type="protein sequence ID" value="GLC28963.1"/>
    <property type="molecule type" value="Genomic_DNA"/>
</dbReference>
<dbReference type="Proteomes" id="UP001208567">
    <property type="component" value="Unassembled WGS sequence"/>
</dbReference>
<gene>
    <name evidence="1" type="ORF">bsdE14_03730</name>
</gene>
<organism evidence="1 2">
    <name type="scientific">Clostridium omnivorum</name>
    <dbReference type="NCBI Taxonomy" id="1604902"/>
    <lineage>
        <taxon>Bacteria</taxon>
        <taxon>Bacillati</taxon>
        <taxon>Bacillota</taxon>
        <taxon>Clostridia</taxon>
        <taxon>Eubacteriales</taxon>
        <taxon>Clostridiaceae</taxon>
        <taxon>Clostridium</taxon>
    </lineage>
</organism>
<protein>
    <submittedName>
        <fullName evidence="1">Uncharacterized protein</fullName>
    </submittedName>
</protein>
<keyword evidence="2" id="KW-1185">Reference proteome</keyword>